<evidence type="ECO:0000313" key="2">
    <source>
        <dbReference type="EMBL" id="SON84816.1"/>
    </source>
</evidence>
<evidence type="ECO:0000256" key="1">
    <source>
        <dbReference type="SAM" id="MobiDB-lite"/>
    </source>
</evidence>
<dbReference type="AlphaFoldDB" id="A0AB38E2I5"/>
<feature type="region of interest" description="Disordered" evidence="1">
    <location>
        <begin position="1"/>
        <end position="23"/>
    </location>
</feature>
<feature type="compositionally biased region" description="Basic and acidic residues" evidence="1">
    <location>
        <begin position="1"/>
        <end position="11"/>
    </location>
</feature>
<reference evidence="4 5" key="1">
    <citation type="submission" date="2017-10" db="EMBL/GenBank/DDBJ databases">
        <authorList>
            <person name="Regsiter A."/>
            <person name="William W."/>
        </authorList>
    </citation>
    <scope>NUCLEOTIDE SEQUENCE [LARGE SCALE GENOMIC DNA]</scope>
    <source>
        <strain evidence="2 5">CFBP6984</strain>
        <strain evidence="3 4">CFBP7430</strain>
    </source>
</reference>
<dbReference type="EMBL" id="OCYT01000116">
    <property type="protein sequence ID" value="SON84816.1"/>
    <property type="molecule type" value="Genomic_DNA"/>
</dbReference>
<proteinExistence type="predicted"/>
<evidence type="ECO:0000313" key="3">
    <source>
        <dbReference type="EMBL" id="SON91382.1"/>
    </source>
</evidence>
<dbReference type="EMBL" id="OCYS01000111">
    <property type="protein sequence ID" value="SON91382.1"/>
    <property type="molecule type" value="Genomic_DNA"/>
</dbReference>
<gene>
    <name evidence="2" type="ORF">XAP6984_590033</name>
    <name evidence="3" type="ORF">XAP7430_550033</name>
</gene>
<keyword evidence="5" id="KW-1185">Reference proteome</keyword>
<dbReference type="Proteomes" id="UP000234166">
    <property type="component" value="Unassembled WGS sequence"/>
</dbReference>
<sequence length="99" mass="11014">MFKPVRTDQRDWPLPAHRRRTRGGMHAATELAWTYLQRIPQGGAGKGPAASAQILRSAPEFPQASKRHDFICCNRLACADPGQSKARCLTAPDSWSVVW</sequence>
<accession>A0AB38E2I5</accession>
<comment type="caution">
    <text evidence="3">The sequence shown here is derived from an EMBL/GenBank/DDBJ whole genome shotgun (WGS) entry which is preliminary data.</text>
</comment>
<protein>
    <recommendedName>
        <fullName evidence="6">Transposase</fullName>
    </recommendedName>
</protein>
<name>A0AB38E2I5_XANCH</name>
<dbReference type="Proteomes" id="UP000234181">
    <property type="component" value="Unassembled WGS sequence"/>
</dbReference>
<evidence type="ECO:0000313" key="4">
    <source>
        <dbReference type="Proteomes" id="UP000234166"/>
    </source>
</evidence>
<evidence type="ECO:0000313" key="5">
    <source>
        <dbReference type="Proteomes" id="UP000234181"/>
    </source>
</evidence>
<evidence type="ECO:0008006" key="6">
    <source>
        <dbReference type="Google" id="ProtNLM"/>
    </source>
</evidence>
<organism evidence="3 4">
    <name type="scientific">Xanthomonas campestris pv. phaseoli</name>
    <dbReference type="NCBI Taxonomy" id="317013"/>
    <lineage>
        <taxon>Bacteria</taxon>
        <taxon>Pseudomonadati</taxon>
        <taxon>Pseudomonadota</taxon>
        <taxon>Gammaproteobacteria</taxon>
        <taxon>Lysobacterales</taxon>
        <taxon>Lysobacteraceae</taxon>
        <taxon>Xanthomonas</taxon>
    </lineage>
</organism>